<evidence type="ECO:0000256" key="1">
    <source>
        <dbReference type="SAM" id="MobiDB-lite"/>
    </source>
</evidence>
<feature type="region of interest" description="Disordered" evidence="1">
    <location>
        <begin position="1"/>
        <end position="30"/>
    </location>
</feature>
<feature type="compositionally biased region" description="Polar residues" evidence="1">
    <location>
        <begin position="1"/>
        <end position="17"/>
    </location>
</feature>
<organism evidence="2 3">
    <name type="scientific">Oesophagostomum dentatum</name>
    <name type="common">Nodular worm</name>
    <dbReference type="NCBI Taxonomy" id="61180"/>
    <lineage>
        <taxon>Eukaryota</taxon>
        <taxon>Metazoa</taxon>
        <taxon>Ecdysozoa</taxon>
        <taxon>Nematoda</taxon>
        <taxon>Chromadorea</taxon>
        <taxon>Rhabditida</taxon>
        <taxon>Rhabditina</taxon>
        <taxon>Rhabditomorpha</taxon>
        <taxon>Strongyloidea</taxon>
        <taxon>Strongylidae</taxon>
        <taxon>Oesophagostomum</taxon>
    </lineage>
</organism>
<dbReference type="AlphaFoldDB" id="A0A0B1TKT9"/>
<accession>A0A0B1TKT9</accession>
<feature type="compositionally biased region" description="Basic and acidic residues" evidence="1">
    <location>
        <begin position="18"/>
        <end position="30"/>
    </location>
</feature>
<reference evidence="2 3" key="1">
    <citation type="submission" date="2014-03" db="EMBL/GenBank/DDBJ databases">
        <title>Draft genome of the hookworm Oesophagostomum dentatum.</title>
        <authorList>
            <person name="Mitreva M."/>
        </authorList>
    </citation>
    <scope>NUCLEOTIDE SEQUENCE [LARGE SCALE GENOMIC DNA]</scope>
    <source>
        <strain evidence="2 3">OD-Hann</strain>
    </source>
</reference>
<dbReference type="EMBL" id="KN549665">
    <property type="protein sequence ID" value="KHJ96452.1"/>
    <property type="molecule type" value="Genomic_DNA"/>
</dbReference>
<name>A0A0B1TKT9_OESDE</name>
<evidence type="ECO:0000313" key="2">
    <source>
        <dbReference type="EMBL" id="KHJ96452.1"/>
    </source>
</evidence>
<feature type="compositionally biased region" description="Basic residues" evidence="1">
    <location>
        <begin position="114"/>
        <end position="124"/>
    </location>
</feature>
<feature type="region of interest" description="Disordered" evidence="1">
    <location>
        <begin position="66"/>
        <end position="124"/>
    </location>
</feature>
<evidence type="ECO:0000313" key="3">
    <source>
        <dbReference type="Proteomes" id="UP000053660"/>
    </source>
</evidence>
<dbReference type="Proteomes" id="UP000053660">
    <property type="component" value="Unassembled WGS sequence"/>
</dbReference>
<proteinExistence type="predicted"/>
<sequence>MAALMTQSGGKLLSRSSGHSDGEWWEKKASDEVTWDARSLHCHRHNGQESRGIMLEQVDVVVAADHHVVLPAEEHREDDQHQQHDDDQADDRHPPPQVPGRRQPQEVRTVRVQLRNRRRHANIA</sequence>
<feature type="compositionally biased region" description="Basic and acidic residues" evidence="1">
    <location>
        <begin position="66"/>
        <end position="94"/>
    </location>
</feature>
<protein>
    <submittedName>
        <fullName evidence="2">Uncharacterized protein</fullName>
    </submittedName>
</protein>
<keyword evidence="3" id="KW-1185">Reference proteome</keyword>
<gene>
    <name evidence="2" type="ORF">OESDEN_03587</name>
</gene>